<reference evidence="1" key="2">
    <citation type="journal article" date="2021" name="PeerJ">
        <title>Extensive microbial diversity within the chicken gut microbiome revealed by metagenomics and culture.</title>
        <authorList>
            <person name="Gilroy R."/>
            <person name="Ravi A."/>
            <person name="Getino M."/>
            <person name="Pursley I."/>
            <person name="Horton D.L."/>
            <person name="Alikhan N.F."/>
            <person name="Baker D."/>
            <person name="Gharbi K."/>
            <person name="Hall N."/>
            <person name="Watson M."/>
            <person name="Adriaenssens E.M."/>
            <person name="Foster-Nyarko E."/>
            <person name="Jarju S."/>
            <person name="Secka A."/>
            <person name="Antonio M."/>
            <person name="Oren A."/>
            <person name="Chaudhuri R.R."/>
            <person name="La Ragione R."/>
            <person name="Hildebrand F."/>
            <person name="Pallen M.J."/>
        </authorList>
    </citation>
    <scope>NUCLEOTIDE SEQUENCE</scope>
    <source>
        <strain evidence="1">CHK195-12923</strain>
    </source>
</reference>
<comment type="caution">
    <text evidence="1">The sequence shown here is derived from an EMBL/GenBank/DDBJ whole genome shotgun (WGS) entry which is preliminary data.</text>
</comment>
<accession>A0A9D1SIY5</accession>
<name>A0A9D1SIY5_9FIRM</name>
<dbReference type="Proteomes" id="UP000824110">
    <property type="component" value="Unassembled WGS sequence"/>
</dbReference>
<sequence>MEMPSDGAILLSMVNMKLRDGDYTPSELCAQYGWDEAELCRRLAAEGYSYNEDKNAFVYAG</sequence>
<evidence type="ECO:0000313" key="1">
    <source>
        <dbReference type="EMBL" id="HIU61373.1"/>
    </source>
</evidence>
<gene>
    <name evidence="1" type="ORF">IAB69_01815</name>
</gene>
<evidence type="ECO:0000313" key="2">
    <source>
        <dbReference type="Proteomes" id="UP000824110"/>
    </source>
</evidence>
<protein>
    <submittedName>
        <fullName evidence="1">DUF4250 domain-containing protein</fullName>
    </submittedName>
</protein>
<proteinExistence type="predicted"/>
<dbReference type="Pfam" id="PF14056">
    <property type="entry name" value="DUF4250"/>
    <property type="match status" value="1"/>
</dbReference>
<organism evidence="1 2">
    <name type="scientific">Candidatus Coproplasma excrementigallinarum</name>
    <dbReference type="NCBI Taxonomy" id="2840747"/>
    <lineage>
        <taxon>Bacteria</taxon>
        <taxon>Bacillati</taxon>
        <taxon>Bacillota</taxon>
        <taxon>Clostridia</taxon>
        <taxon>Eubacteriales</taxon>
        <taxon>Candidatus Coproplasma</taxon>
    </lineage>
</organism>
<dbReference type="AlphaFoldDB" id="A0A9D1SIY5"/>
<dbReference type="EMBL" id="DVNE01000017">
    <property type="protein sequence ID" value="HIU61373.1"/>
    <property type="molecule type" value="Genomic_DNA"/>
</dbReference>
<reference evidence="1" key="1">
    <citation type="submission" date="2020-10" db="EMBL/GenBank/DDBJ databases">
        <authorList>
            <person name="Gilroy R."/>
        </authorList>
    </citation>
    <scope>NUCLEOTIDE SEQUENCE</scope>
    <source>
        <strain evidence="1">CHK195-12923</strain>
    </source>
</reference>
<dbReference type="InterPro" id="IPR025346">
    <property type="entry name" value="DUF4250"/>
</dbReference>